<dbReference type="AlphaFoldDB" id="A0A6P6IV22"/>
<dbReference type="FunFam" id="3.10.260.20:FF:000001">
    <property type="entry name" value="Dachshund homolog 1"/>
    <property type="match status" value="1"/>
</dbReference>
<dbReference type="InterPro" id="IPR037000">
    <property type="entry name" value="Ski_DNA-bd_sf"/>
</dbReference>
<dbReference type="InterPro" id="IPR003380">
    <property type="entry name" value="SKI/SNO/DAC"/>
</dbReference>
<protein>
    <submittedName>
        <fullName evidence="7">Dachshund homolog 2-like isoform X2</fullName>
    </submittedName>
</protein>
<dbReference type="GO" id="GO:0005634">
    <property type="term" value="C:nucleus"/>
    <property type="evidence" value="ECO:0007669"/>
    <property type="project" value="UniProtKB-SubCell"/>
</dbReference>
<dbReference type="Gene3D" id="3.10.260.20">
    <property type="entry name" value="Ski"/>
    <property type="match status" value="1"/>
</dbReference>
<keyword evidence="6" id="KW-1185">Reference proteome</keyword>
<feature type="region of interest" description="Disordered" evidence="4">
    <location>
        <begin position="347"/>
        <end position="409"/>
    </location>
</feature>
<feature type="region of interest" description="Disordered" evidence="4">
    <location>
        <begin position="545"/>
        <end position="603"/>
    </location>
</feature>
<feature type="domain" description="SKI/SNO/DAC" evidence="5">
    <location>
        <begin position="64"/>
        <end position="161"/>
    </location>
</feature>
<feature type="region of interest" description="Disordered" evidence="4">
    <location>
        <begin position="225"/>
        <end position="274"/>
    </location>
</feature>
<dbReference type="GO" id="GO:0000981">
    <property type="term" value="F:DNA-binding transcription factor activity, RNA polymerase II-specific"/>
    <property type="evidence" value="ECO:0007669"/>
    <property type="project" value="TreeGrafter"/>
</dbReference>
<feature type="compositionally biased region" description="Polar residues" evidence="4">
    <location>
        <begin position="581"/>
        <end position="591"/>
    </location>
</feature>
<organism evidence="6 7">
    <name type="scientific">Carassius auratus</name>
    <name type="common">Goldfish</name>
    <dbReference type="NCBI Taxonomy" id="7957"/>
    <lineage>
        <taxon>Eukaryota</taxon>
        <taxon>Metazoa</taxon>
        <taxon>Chordata</taxon>
        <taxon>Craniata</taxon>
        <taxon>Vertebrata</taxon>
        <taxon>Euteleostomi</taxon>
        <taxon>Actinopterygii</taxon>
        <taxon>Neopterygii</taxon>
        <taxon>Teleostei</taxon>
        <taxon>Ostariophysi</taxon>
        <taxon>Cypriniformes</taxon>
        <taxon>Cyprinidae</taxon>
        <taxon>Cyprininae</taxon>
        <taxon>Carassius</taxon>
    </lineage>
</organism>
<evidence type="ECO:0000256" key="1">
    <source>
        <dbReference type="ARBA" id="ARBA00004123"/>
    </source>
</evidence>
<keyword evidence="2" id="KW-0539">Nucleus</keyword>
<feature type="compositionally biased region" description="Polar residues" evidence="4">
    <location>
        <begin position="225"/>
        <end position="248"/>
    </location>
</feature>
<dbReference type="RefSeq" id="XP_026051188.1">
    <property type="nucleotide sequence ID" value="XM_026195403.1"/>
</dbReference>
<dbReference type="InterPro" id="IPR052417">
    <property type="entry name" value="Dachshund_domain"/>
</dbReference>
<evidence type="ECO:0000313" key="7">
    <source>
        <dbReference type="RefSeq" id="XP_026051188.1"/>
    </source>
</evidence>
<evidence type="ECO:0000256" key="4">
    <source>
        <dbReference type="SAM" id="MobiDB-lite"/>
    </source>
</evidence>
<dbReference type="CDD" id="cd21081">
    <property type="entry name" value="DHD_Dac"/>
    <property type="match status" value="1"/>
</dbReference>
<dbReference type="PANTHER" id="PTHR12577">
    <property type="entry name" value="DACHSHUND"/>
    <property type="match status" value="1"/>
</dbReference>
<dbReference type="Proteomes" id="UP000515129">
    <property type="component" value="Chromosome 21"/>
</dbReference>
<feature type="compositionally biased region" description="Low complexity" evidence="4">
    <location>
        <begin position="370"/>
        <end position="389"/>
    </location>
</feature>
<feature type="compositionally biased region" description="Basic and acidic residues" evidence="4">
    <location>
        <begin position="545"/>
        <end position="555"/>
    </location>
</feature>
<comment type="similarity">
    <text evidence="3">Belongs to the DACH/dachshund family.</text>
</comment>
<comment type="subcellular location">
    <subcellularLocation>
        <location evidence="1">Nucleus</location>
    </subcellularLocation>
</comment>
<proteinExistence type="inferred from homology"/>
<evidence type="ECO:0000256" key="3">
    <source>
        <dbReference type="ARBA" id="ARBA00038192"/>
    </source>
</evidence>
<evidence type="ECO:0000259" key="5">
    <source>
        <dbReference type="Pfam" id="PF02437"/>
    </source>
</evidence>
<accession>A0A6P6IV22</accession>
<dbReference type="Pfam" id="PF02437">
    <property type="entry name" value="Ski_Sno_DHD"/>
    <property type="match status" value="1"/>
</dbReference>
<name>A0A6P6IV22_CARAU</name>
<reference evidence="7" key="1">
    <citation type="submission" date="2025-08" db="UniProtKB">
        <authorList>
            <consortium name="RefSeq"/>
        </authorList>
    </citation>
    <scope>IDENTIFICATION</scope>
    <source>
        <strain evidence="7">Wakin</strain>
        <tissue evidence="7">Muscle</tissue>
    </source>
</reference>
<dbReference type="SUPFAM" id="SSF46955">
    <property type="entry name" value="Putative DNA-binding domain"/>
    <property type="match status" value="1"/>
</dbReference>
<dbReference type="InterPro" id="IPR009061">
    <property type="entry name" value="DNA-bd_dom_put_sf"/>
</dbReference>
<gene>
    <name evidence="7" type="primary">LOC113038169</name>
</gene>
<evidence type="ECO:0000313" key="6">
    <source>
        <dbReference type="Proteomes" id="UP000515129"/>
    </source>
</evidence>
<sequence length="603" mass="65464">MAVSATPPVLSPTSTPGGASSLFRPDSLYSSPAESPRLTSSMINSFISGTGGGGTNGNGPGVVHNNECKMVEVHGVKVASFTVDGQELICLPQVFDLFLKHLVGGLHTVYTKLKRLDICPVVCTVEQVRILRGLGAIQPGVNRCKLITRKDFEALYNDCTNASSRPGRPPKRSLGVAMQDSSRLLPHSVHGLLSPSLLSPTGLTAAAMAEAMKLQKMKLMAMNSMHGSQNGTESENEELNSSAGGSESSWDKEKLQSPPSSRAQHGLAHASLSAQHGLSGSHLSSLQQSHLLANRLDLPFMMMPHPLLPVSLPPASVAMAMNQMNHLNTIANMAAAAQMHSPLSRAGSSVIKECVQDSPSPAPSLEETPRPGSQPSSHPSSSVSSSPNPHTQSPERLVLNPTDGELPERDTGINMKKILKEKDEAQLALPIQKQGFEKLPLGTQTLPPGFPAPFLFADGLSSVETLLTNIQGLLKVAVDNARVQEKQVQQERKELKMELYREREMRESLERQLTSELHSRATIQKRLKKEKKAKRKLQEALEFESKRREQVEHALKQATSPESLRMSLNEAVIPEVKSEHNGSQQENSAVQENRPYSKPPIMY</sequence>
<feature type="region of interest" description="Disordered" evidence="4">
    <location>
        <begin position="1"/>
        <end position="36"/>
    </location>
</feature>
<dbReference type="GeneID" id="113038169"/>
<dbReference type="PANTHER" id="PTHR12577:SF7">
    <property type="entry name" value="DACHSHUND HOMOLOG 2"/>
    <property type="match status" value="1"/>
</dbReference>
<dbReference type="GO" id="GO:0005667">
    <property type="term" value="C:transcription regulator complex"/>
    <property type="evidence" value="ECO:0007669"/>
    <property type="project" value="TreeGrafter"/>
</dbReference>
<dbReference type="GO" id="GO:0000978">
    <property type="term" value="F:RNA polymerase II cis-regulatory region sequence-specific DNA binding"/>
    <property type="evidence" value="ECO:0007669"/>
    <property type="project" value="TreeGrafter"/>
</dbReference>
<evidence type="ECO:0000256" key="2">
    <source>
        <dbReference type="ARBA" id="ARBA00023242"/>
    </source>
</evidence>